<gene>
    <name evidence="2" type="ORF">DILT_LOCUS17452</name>
</gene>
<dbReference type="EMBL" id="UYRU01091886">
    <property type="protein sequence ID" value="VDN37875.1"/>
    <property type="molecule type" value="Genomic_DNA"/>
</dbReference>
<keyword evidence="3" id="KW-1185">Reference proteome</keyword>
<accession>A0A3P7N5U5</accession>
<evidence type="ECO:0000256" key="1">
    <source>
        <dbReference type="SAM" id="Phobius"/>
    </source>
</evidence>
<name>A0A3P7N5U5_DIBLA</name>
<keyword evidence="1" id="KW-1133">Transmembrane helix</keyword>
<organism evidence="2 3">
    <name type="scientific">Dibothriocephalus latus</name>
    <name type="common">Fish tapeworm</name>
    <name type="synonym">Diphyllobothrium latum</name>
    <dbReference type="NCBI Taxonomy" id="60516"/>
    <lineage>
        <taxon>Eukaryota</taxon>
        <taxon>Metazoa</taxon>
        <taxon>Spiralia</taxon>
        <taxon>Lophotrochozoa</taxon>
        <taxon>Platyhelminthes</taxon>
        <taxon>Cestoda</taxon>
        <taxon>Eucestoda</taxon>
        <taxon>Diphyllobothriidea</taxon>
        <taxon>Diphyllobothriidae</taxon>
        <taxon>Dibothriocephalus</taxon>
    </lineage>
</organism>
<sequence>MTAVVHDMLLGTLYASSTGILFCIIVYFRIKRHQTFEAAQCSAGPVPFIVKYSSHGEPINLYLRIGLAGTFSCILFNTFDTVSQ</sequence>
<dbReference type="AlphaFoldDB" id="A0A3P7N5U5"/>
<dbReference type="OrthoDB" id="6281867at2759"/>
<reference evidence="2 3" key="1">
    <citation type="submission" date="2018-11" db="EMBL/GenBank/DDBJ databases">
        <authorList>
            <consortium name="Pathogen Informatics"/>
        </authorList>
    </citation>
    <scope>NUCLEOTIDE SEQUENCE [LARGE SCALE GENOMIC DNA]</scope>
</reference>
<evidence type="ECO:0000313" key="3">
    <source>
        <dbReference type="Proteomes" id="UP000281553"/>
    </source>
</evidence>
<feature type="transmembrane region" description="Helical" evidence="1">
    <location>
        <begin position="12"/>
        <end position="30"/>
    </location>
</feature>
<dbReference type="Proteomes" id="UP000281553">
    <property type="component" value="Unassembled WGS sequence"/>
</dbReference>
<evidence type="ECO:0000313" key="2">
    <source>
        <dbReference type="EMBL" id="VDN37875.1"/>
    </source>
</evidence>
<keyword evidence="1" id="KW-0472">Membrane</keyword>
<keyword evidence="1" id="KW-0812">Transmembrane</keyword>
<protein>
    <submittedName>
        <fullName evidence="2">Uncharacterized protein</fullName>
    </submittedName>
</protein>
<proteinExistence type="predicted"/>